<evidence type="ECO:0008006" key="9">
    <source>
        <dbReference type="Google" id="ProtNLM"/>
    </source>
</evidence>
<feature type="transmembrane region" description="Helical" evidence="6">
    <location>
        <begin position="82"/>
        <end position="104"/>
    </location>
</feature>
<dbReference type="PANTHER" id="PTHR30250:SF11">
    <property type="entry name" value="O-ANTIGEN TRANSPORTER-RELATED"/>
    <property type="match status" value="1"/>
</dbReference>
<evidence type="ECO:0000256" key="5">
    <source>
        <dbReference type="ARBA" id="ARBA00023136"/>
    </source>
</evidence>
<protein>
    <recommendedName>
        <fullName evidence="9">Polysaccharide biosynthesis protein</fullName>
    </recommendedName>
</protein>
<reference evidence="7 8" key="1">
    <citation type="submission" date="2019-08" db="EMBL/GenBank/DDBJ databases">
        <authorList>
            <person name="Peeters C."/>
        </authorList>
    </citation>
    <scope>NUCLEOTIDE SEQUENCE [LARGE SCALE GENOMIC DNA]</scope>
    <source>
        <strain evidence="7 8">LMG 31111</strain>
    </source>
</reference>
<dbReference type="Pfam" id="PF13440">
    <property type="entry name" value="Polysacc_synt_3"/>
    <property type="match status" value="1"/>
</dbReference>
<dbReference type="AlphaFoldDB" id="A0A5E4T465"/>
<keyword evidence="5 6" id="KW-0472">Membrane</keyword>
<evidence type="ECO:0000256" key="2">
    <source>
        <dbReference type="ARBA" id="ARBA00022475"/>
    </source>
</evidence>
<feature type="transmembrane region" description="Helical" evidence="6">
    <location>
        <begin position="54"/>
        <end position="76"/>
    </location>
</feature>
<dbReference type="Proteomes" id="UP000383971">
    <property type="component" value="Unassembled WGS sequence"/>
</dbReference>
<feature type="transmembrane region" description="Helical" evidence="6">
    <location>
        <begin position="145"/>
        <end position="168"/>
    </location>
</feature>
<feature type="transmembrane region" description="Helical" evidence="6">
    <location>
        <begin position="12"/>
        <end position="33"/>
    </location>
</feature>
<feature type="transmembrane region" description="Helical" evidence="6">
    <location>
        <begin position="303"/>
        <end position="328"/>
    </location>
</feature>
<evidence type="ECO:0000256" key="6">
    <source>
        <dbReference type="SAM" id="Phobius"/>
    </source>
</evidence>
<keyword evidence="3 6" id="KW-0812">Transmembrane</keyword>
<keyword evidence="2" id="KW-1003">Cell membrane</keyword>
<sequence>MIAATPILTRIYHPSAFGVMAVFSSVYAIVISFTTFKYDAAVILPRAHRNAARITLLAVILATLLSAIVAVLASALEATGLVTISFSIAWLVSALWLGATYTLTQQWSARIANYRYYARSQVLGTVFNVGIGLLCGWLWGGTANFLILGFTAGLAVSLCYMCWEFGLWKLPRTTFKRKSLIRQAAAYRQFPLLVLPIALLTTIGSSSIPLILSANFSLGEVGAFAVANRLLLVPAALIGGALTEAFRAEFVSRVRDRKSAGDLYVKTLRLLVVVAAPAFGLLALLAPMLFLHIFGATYEASGAIARAVALALFAQFINMPFAYVFVALRKSGVGLAAQVGTTVVPLAVLAICASRGVSMIPALYVYSVVTAIGVLVAQVAVYRLCARSDRTIVKEGEGS</sequence>
<accession>A0A5E4T465</accession>
<gene>
    <name evidence="7" type="ORF">PCO31111_01208</name>
</gene>
<feature type="transmembrane region" description="Helical" evidence="6">
    <location>
        <begin position="335"/>
        <end position="357"/>
    </location>
</feature>
<feature type="transmembrane region" description="Helical" evidence="6">
    <location>
        <begin position="189"/>
        <end position="212"/>
    </location>
</feature>
<evidence type="ECO:0000313" key="7">
    <source>
        <dbReference type="EMBL" id="VVD82910.1"/>
    </source>
</evidence>
<keyword evidence="4 6" id="KW-1133">Transmembrane helix</keyword>
<comment type="subcellular location">
    <subcellularLocation>
        <location evidence="1">Cell membrane</location>
        <topology evidence="1">Multi-pass membrane protein</topology>
    </subcellularLocation>
</comment>
<dbReference type="GO" id="GO:0005886">
    <property type="term" value="C:plasma membrane"/>
    <property type="evidence" value="ECO:0007669"/>
    <property type="project" value="UniProtKB-SubCell"/>
</dbReference>
<evidence type="ECO:0000256" key="1">
    <source>
        <dbReference type="ARBA" id="ARBA00004651"/>
    </source>
</evidence>
<dbReference type="InterPro" id="IPR050833">
    <property type="entry name" value="Poly_Biosynth_Transport"/>
</dbReference>
<evidence type="ECO:0000256" key="3">
    <source>
        <dbReference type="ARBA" id="ARBA00022692"/>
    </source>
</evidence>
<dbReference type="RefSeq" id="WP_174977117.1">
    <property type="nucleotide sequence ID" value="NZ_CABPSE010000003.1"/>
</dbReference>
<evidence type="ECO:0000313" key="8">
    <source>
        <dbReference type="Proteomes" id="UP000383971"/>
    </source>
</evidence>
<dbReference type="PANTHER" id="PTHR30250">
    <property type="entry name" value="PST FAMILY PREDICTED COLANIC ACID TRANSPORTER"/>
    <property type="match status" value="1"/>
</dbReference>
<organism evidence="7 8">
    <name type="scientific">Pandoraea communis</name>
    <dbReference type="NCBI Taxonomy" id="2508297"/>
    <lineage>
        <taxon>Bacteria</taxon>
        <taxon>Pseudomonadati</taxon>
        <taxon>Pseudomonadota</taxon>
        <taxon>Betaproteobacteria</taxon>
        <taxon>Burkholderiales</taxon>
        <taxon>Burkholderiaceae</taxon>
        <taxon>Pandoraea</taxon>
    </lineage>
</organism>
<name>A0A5E4T465_9BURK</name>
<feature type="transmembrane region" description="Helical" evidence="6">
    <location>
        <begin position="224"/>
        <end position="246"/>
    </location>
</feature>
<keyword evidence="8" id="KW-1185">Reference proteome</keyword>
<proteinExistence type="predicted"/>
<dbReference type="EMBL" id="CABPSE010000003">
    <property type="protein sequence ID" value="VVD82910.1"/>
    <property type="molecule type" value="Genomic_DNA"/>
</dbReference>
<evidence type="ECO:0000256" key="4">
    <source>
        <dbReference type="ARBA" id="ARBA00022989"/>
    </source>
</evidence>
<feature type="transmembrane region" description="Helical" evidence="6">
    <location>
        <begin position="363"/>
        <end position="385"/>
    </location>
</feature>
<feature type="transmembrane region" description="Helical" evidence="6">
    <location>
        <begin position="116"/>
        <end position="139"/>
    </location>
</feature>
<feature type="transmembrane region" description="Helical" evidence="6">
    <location>
        <begin position="267"/>
        <end position="291"/>
    </location>
</feature>